<reference evidence="2" key="1">
    <citation type="submission" date="2021-06" db="EMBL/GenBank/DDBJ databases">
        <authorList>
            <person name="Kallberg Y."/>
            <person name="Tangrot J."/>
            <person name="Rosling A."/>
        </authorList>
    </citation>
    <scope>NUCLEOTIDE SEQUENCE</scope>
    <source>
        <strain evidence="2">IN212</strain>
    </source>
</reference>
<accession>A0A9N9NH61</accession>
<comment type="caution">
    <text evidence="2">The sequence shown here is derived from an EMBL/GenBank/DDBJ whole genome shotgun (WGS) entry which is preliminary data.</text>
</comment>
<proteinExistence type="predicted"/>
<organism evidence="2 3">
    <name type="scientific">Racocetra fulgida</name>
    <dbReference type="NCBI Taxonomy" id="60492"/>
    <lineage>
        <taxon>Eukaryota</taxon>
        <taxon>Fungi</taxon>
        <taxon>Fungi incertae sedis</taxon>
        <taxon>Mucoromycota</taxon>
        <taxon>Glomeromycotina</taxon>
        <taxon>Glomeromycetes</taxon>
        <taxon>Diversisporales</taxon>
        <taxon>Gigasporaceae</taxon>
        <taxon>Racocetra</taxon>
    </lineage>
</organism>
<feature type="non-terminal residue" evidence="2">
    <location>
        <position position="99"/>
    </location>
</feature>
<evidence type="ECO:0000313" key="2">
    <source>
        <dbReference type="EMBL" id="CAG8737366.1"/>
    </source>
</evidence>
<evidence type="ECO:0000256" key="1">
    <source>
        <dbReference type="SAM" id="MobiDB-lite"/>
    </source>
</evidence>
<gene>
    <name evidence="2" type="ORF">RFULGI_LOCUS12591</name>
</gene>
<protein>
    <submittedName>
        <fullName evidence="2">7334_t:CDS:1</fullName>
    </submittedName>
</protein>
<feature type="non-terminal residue" evidence="2">
    <location>
        <position position="1"/>
    </location>
</feature>
<dbReference type="Proteomes" id="UP000789396">
    <property type="component" value="Unassembled WGS sequence"/>
</dbReference>
<sequence length="99" mass="11272">QSNPSSPISPPDSIQPNSMASELPQYRLLLDRMRQTAVGLKFLYHAHKLNDDKNNCPDNECKLDLDLYEDCLITEEVTNIYNGANKNTNCTNLHNNHKD</sequence>
<name>A0A9N9NH61_9GLOM</name>
<evidence type="ECO:0000313" key="3">
    <source>
        <dbReference type="Proteomes" id="UP000789396"/>
    </source>
</evidence>
<feature type="region of interest" description="Disordered" evidence="1">
    <location>
        <begin position="1"/>
        <end position="20"/>
    </location>
</feature>
<dbReference type="EMBL" id="CAJVPZ010030686">
    <property type="protein sequence ID" value="CAG8737366.1"/>
    <property type="molecule type" value="Genomic_DNA"/>
</dbReference>
<keyword evidence="3" id="KW-1185">Reference proteome</keyword>
<dbReference type="AlphaFoldDB" id="A0A9N9NH61"/>
<feature type="compositionally biased region" description="Low complexity" evidence="1">
    <location>
        <begin position="1"/>
        <end position="18"/>
    </location>
</feature>